<dbReference type="AlphaFoldDB" id="A0A9X3W788"/>
<gene>
    <name evidence="7" type="ORF">ODV15_00340</name>
</gene>
<dbReference type="PANTHER" id="PTHR10799">
    <property type="entry name" value="SNF2/RAD54 HELICASE FAMILY"/>
    <property type="match status" value="1"/>
</dbReference>
<evidence type="ECO:0000313" key="7">
    <source>
        <dbReference type="EMBL" id="MDB6261044.1"/>
    </source>
</evidence>
<dbReference type="InterPro" id="IPR001650">
    <property type="entry name" value="Helicase_C-like"/>
</dbReference>
<evidence type="ECO:0000259" key="6">
    <source>
        <dbReference type="PROSITE" id="PS51194"/>
    </source>
</evidence>
<evidence type="ECO:0000259" key="5">
    <source>
        <dbReference type="PROSITE" id="PS51192"/>
    </source>
</evidence>
<dbReference type="CDD" id="cd18793">
    <property type="entry name" value="SF2_C_SNF"/>
    <property type="match status" value="1"/>
</dbReference>
<evidence type="ECO:0000256" key="3">
    <source>
        <dbReference type="SAM" id="Coils"/>
    </source>
</evidence>
<dbReference type="Pfam" id="PF00271">
    <property type="entry name" value="Helicase_C"/>
    <property type="match status" value="1"/>
</dbReference>
<organism evidence="7 8">
    <name type="scientific">Lactobacillus amylovorus</name>
    <dbReference type="NCBI Taxonomy" id="1604"/>
    <lineage>
        <taxon>Bacteria</taxon>
        <taxon>Bacillati</taxon>
        <taxon>Bacillota</taxon>
        <taxon>Bacilli</taxon>
        <taxon>Lactobacillales</taxon>
        <taxon>Lactobacillaceae</taxon>
        <taxon>Lactobacillus</taxon>
    </lineage>
</organism>
<dbReference type="Gene3D" id="3.40.50.10810">
    <property type="entry name" value="Tandem AAA-ATPase domain"/>
    <property type="match status" value="1"/>
</dbReference>
<keyword evidence="2" id="KW-0862">Zinc</keyword>
<dbReference type="InterPro" id="IPR038718">
    <property type="entry name" value="SNF2-like_sf"/>
</dbReference>
<feature type="coiled-coil region" evidence="3">
    <location>
        <begin position="1138"/>
        <end position="1168"/>
    </location>
</feature>
<dbReference type="Proteomes" id="UP001143700">
    <property type="component" value="Unassembled WGS sequence"/>
</dbReference>
<keyword evidence="1" id="KW-0378">Hydrolase</keyword>
<protein>
    <submittedName>
        <fullName evidence="7">SNF2-related protein</fullName>
    </submittedName>
</protein>
<keyword evidence="2" id="KW-0863">Zinc-finger</keyword>
<dbReference type="EMBL" id="JAOTGU010000001">
    <property type="protein sequence ID" value="MDB6261044.1"/>
    <property type="molecule type" value="Genomic_DNA"/>
</dbReference>
<dbReference type="RefSeq" id="WP_271869404.1">
    <property type="nucleotide sequence ID" value="NZ_JAOTGU010000001.1"/>
</dbReference>
<dbReference type="InterPro" id="IPR014001">
    <property type="entry name" value="Helicase_ATP-bd"/>
</dbReference>
<dbReference type="Pfam" id="PF00176">
    <property type="entry name" value="SNF2-rel_dom"/>
    <property type="match status" value="1"/>
</dbReference>
<sequence>MAQWSKLFPQRIFNRGEIYFENQMVQSIQLATDKEHFTAKVQGGIGRYYHVSGRLRIDGRASELKCDCPWAQKGHRCKHQVAALMATEEKQKQIDTNTPATNSAEVNFKDLISDELKQAIIQANPAIDPFEIIGQRAFSKESYDHALILADTLQEVNFRQVDDKMRAYEYIWNFENENENWQNLAIKFTRWQILTIDFENRTAIKDENAITIFALLKFIEEYIKDDPFDVTNQAANQLLDLYSNDNETAKDRIVLRAQIDNYGRMPRLSFKLGKEKHLYQLNDLNALIEAVHKQTPVKLGKFFNETIDPNQMIQDSKKWLDFIAKIIDARNLSVYYGGTSHFNTIEIENSIADEVNDLIYNGTKLYSGAHLVGYTSDQLDLKIDISDDKGGAIVTIEDFPAGTIIAGRDSYYGYYKGVWIKYTGLTPHYLQRLKIHPGDELRFSKKTIVPFARKVLPTLEQANHISITGAQELKAKLPPKARFIFKLDYLNGKIRCNALVLYGDAEYQLNRDYTSATQRENELEESVENELKQYFTDFDQGQFLLPNDDTDAIADFFDNGLKKIKESGEVQITANFRSLLKGIKINNQIGVSINLTNELLDVDLTSQKLSWEDIQAALKAYQEKKRYFILQNGMLQTVEQPTIEQLAQTMHDLNIKFTDFIHGKLQIPAYRAFYFAKQMKSMSALHFSTNDAFNRLIGDLSNNKVRRDAIPRSLQNTLRPYQKAGFNWLSTIINYNFGGLLADEMGLGKTLPIIALLLARKEQSKSKLPSLVIAPASVIYNWQAEISKFAPKLSVGVLGGSKIERRNMLLHPKDYDVFVTSYQSLNHDLEDYHNLTFDLQIIDEAQNIKNHLSITAQSVKVIKAQHRLALTGTPIENKLSELWSIFDYLMPGFLGSYVDFKKKFEVPIVKKEDKDLESALSETVAPFILRRLKKDVLKDLPAKDEEVIPIKMNPKQAGLYHLQMNKIIAQLNGQDDDDFKKSRFQILAQITKLREICCDPHLLYDNYHGKSDKLKATIDLIKSNLENGHKILLFSQFTSMLDILQEKLAKLKVPTFMLTGSMPKEKRQEDIQHFNSSKQPDVFLISLKAGGTGINLTSADVVIHYDPWWNIAAENQATDRAHRIGQKNSVKIYKMVTQDTVEERIIKLQQKKAELAQAILNNKDMANAAMNREDLLKLLK</sequence>
<dbReference type="InterPro" id="IPR049730">
    <property type="entry name" value="SNF2/RAD54-like_C"/>
</dbReference>
<dbReference type="GO" id="GO:0016787">
    <property type="term" value="F:hydrolase activity"/>
    <property type="evidence" value="ECO:0007669"/>
    <property type="project" value="UniProtKB-KW"/>
</dbReference>
<feature type="domain" description="Helicase ATP-binding" evidence="5">
    <location>
        <begin position="730"/>
        <end position="892"/>
    </location>
</feature>
<keyword evidence="3" id="KW-0175">Coiled coil</keyword>
<dbReference type="InterPro" id="IPR027417">
    <property type="entry name" value="P-loop_NTPase"/>
</dbReference>
<dbReference type="SUPFAM" id="SSF52540">
    <property type="entry name" value="P-loop containing nucleoside triphosphate hydrolases"/>
    <property type="match status" value="2"/>
</dbReference>
<dbReference type="InterPro" id="IPR007527">
    <property type="entry name" value="Znf_SWIM"/>
</dbReference>
<dbReference type="CDD" id="cd18012">
    <property type="entry name" value="DEXQc_arch_SWI2_SNF2"/>
    <property type="match status" value="1"/>
</dbReference>
<dbReference type="GO" id="GO:0005524">
    <property type="term" value="F:ATP binding"/>
    <property type="evidence" value="ECO:0007669"/>
    <property type="project" value="InterPro"/>
</dbReference>
<evidence type="ECO:0000256" key="1">
    <source>
        <dbReference type="ARBA" id="ARBA00022801"/>
    </source>
</evidence>
<dbReference type="SMART" id="SM00490">
    <property type="entry name" value="HELICc"/>
    <property type="match status" value="1"/>
</dbReference>
<keyword evidence="2" id="KW-0479">Metal-binding</keyword>
<dbReference type="PROSITE" id="PS50966">
    <property type="entry name" value="ZF_SWIM"/>
    <property type="match status" value="1"/>
</dbReference>
<dbReference type="PROSITE" id="PS51194">
    <property type="entry name" value="HELICASE_CTER"/>
    <property type="match status" value="1"/>
</dbReference>
<dbReference type="PROSITE" id="PS51192">
    <property type="entry name" value="HELICASE_ATP_BIND_1"/>
    <property type="match status" value="1"/>
</dbReference>
<dbReference type="InterPro" id="IPR000330">
    <property type="entry name" value="SNF2_N"/>
</dbReference>
<reference evidence="7" key="2">
    <citation type="submission" date="2022-10" db="EMBL/GenBank/DDBJ databases">
        <authorList>
            <person name="Kostovova I."/>
            <person name="Moravkova M."/>
            <person name="Pechar R."/>
        </authorList>
    </citation>
    <scope>NUCLEOTIDE SEQUENCE</scope>
    <source>
        <strain evidence="7">M356A</strain>
    </source>
</reference>
<evidence type="ECO:0000259" key="4">
    <source>
        <dbReference type="PROSITE" id="PS50966"/>
    </source>
</evidence>
<feature type="domain" description="Helicase C-terminal" evidence="6">
    <location>
        <begin position="1013"/>
        <end position="1166"/>
    </location>
</feature>
<dbReference type="InterPro" id="IPR013663">
    <property type="entry name" value="Helicase_SWF/SNF/SWI_bac"/>
</dbReference>
<name>A0A9X3W788_LACAM</name>
<dbReference type="Pfam" id="PF08455">
    <property type="entry name" value="SNF2_assoc"/>
    <property type="match status" value="1"/>
</dbReference>
<comment type="caution">
    <text evidence="7">The sequence shown here is derived from an EMBL/GenBank/DDBJ whole genome shotgun (WGS) entry which is preliminary data.</text>
</comment>
<dbReference type="Gene3D" id="3.40.50.300">
    <property type="entry name" value="P-loop containing nucleotide triphosphate hydrolases"/>
    <property type="match status" value="1"/>
</dbReference>
<feature type="domain" description="SWIM-type" evidence="4">
    <location>
        <begin position="51"/>
        <end position="88"/>
    </location>
</feature>
<reference evidence="7" key="1">
    <citation type="journal article" date="2022" name="Microorganisms">
        <title>Antibiotic Susceptibility, Resistance Gene Determinants and Corresponding Genomic Regions in Lactobacillus amylovorus Isolates Derived from Wild Boars and Domestic Pigs.</title>
        <authorList>
            <person name="Moravkova M."/>
            <person name="Kostovova I."/>
            <person name="Kavanova K."/>
            <person name="Pechar R."/>
            <person name="Stanek S."/>
            <person name="Brychta A."/>
            <person name="Zeman M."/>
            <person name="Kubasova T."/>
        </authorList>
    </citation>
    <scope>NUCLEOTIDE SEQUENCE</scope>
    <source>
        <strain evidence="7">M356A</strain>
    </source>
</reference>
<evidence type="ECO:0000313" key="8">
    <source>
        <dbReference type="Proteomes" id="UP001143700"/>
    </source>
</evidence>
<dbReference type="Pfam" id="PF04434">
    <property type="entry name" value="SWIM"/>
    <property type="match status" value="1"/>
</dbReference>
<evidence type="ECO:0000256" key="2">
    <source>
        <dbReference type="PROSITE-ProRule" id="PRU00325"/>
    </source>
</evidence>
<accession>A0A9X3W788</accession>
<dbReference type="GO" id="GO:0008270">
    <property type="term" value="F:zinc ion binding"/>
    <property type="evidence" value="ECO:0007669"/>
    <property type="project" value="UniProtKB-KW"/>
</dbReference>
<proteinExistence type="predicted"/>
<dbReference type="SMART" id="SM00487">
    <property type="entry name" value="DEXDc"/>
    <property type="match status" value="1"/>
</dbReference>